<dbReference type="Proteomes" id="UP000092460">
    <property type="component" value="Unassembled WGS sequence"/>
</dbReference>
<evidence type="ECO:0000313" key="2">
    <source>
        <dbReference type="Proteomes" id="UP000092460"/>
    </source>
</evidence>
<keyword evidence="2" id="KW-1185">Reference proteome</keyword>
<protein>
    <submittedName>
        <fullName evidence="1">Uncharacterized protein</fullName>
    </submittedName>
</protein>
<evidence type="ECO:0000313" key="1">
    <source>
        <dbReference type="EnsemblMetazoa" id="GPPI023316-PA"/>
    </source>
</evidence>
<sequence>MGMVHIQQHKSLGNYYEFGFSKSAWELVYSYLNERSQFIDINSAYSTSRRVYAEVLQGSVLGSLLFMLCVNDLPGLVRSNLCELYPFENNRVFLLYFLGIRIVSVPAEARLLVYSIDIIDLHKSLGIYNDNNLTFEKNIELIHEKVVVTLRSIFSNSSYSPHSHSISIKFPLTHALLMPQVLYVLEVVAGTTAGNFLKLSRVVNSIHAAPYQFLGCTFETSSLWRGLIYFYHAVKCGVLLNLCSEFVFMNFTRNPQFMYWIYGIII</sequence>
<dbReference type="EMBL" id="JXJN01010559">
    <property type="status" value="NOT_ANNOTATED_CDS"/>
    <property type="molecule type" value="Genomic_DNA"/>
</dbReference>
<name>A0A1B0B9S9_9MUSC</name>
<dbReference type="AlphaFoldDB" id="A0A1B0B9S9"/>
<organism evidence="1 2">
    <name type="scientific">Glossina palpalis gambiensis</name>
    <dbReference type="NCBI Taxonomy" id="67801"/>
    <lineage>
        <taxon>Eukaryota</taxon>
        <taxon>Metazoa</taxon>
        <taxon>Ecdysozoa</taxon>
        <taxon>Arthropoda</taxon>
        <taxon>Hexapoda</taxon>
        <taxon>Insecta</taxon>
        <taxon>Pterygota</taxon>
        <taxon>Neoptera</taxon>
        <taxon>Endopterygota</taxon>
        <taxon>Diptera</taxon>
        <taxon>Brachycera</taxon>
        <taxon>Muscomorpha</taxon>
        <taxon>Hippoboscoidea</taxon>
        <taxon>Glossinidae</taxon>
        <taxon>Glossina</taxon>
    </lineage>
</organism>
<proteinExistence type="predicted"/>
<reference evidence="2" key="1">
    <citation type="submission" date="2015-01" db="EMBL/GenBank/DDBJ databases">
        <authorList>
            <person name="Aksoy S."/>
            <person name="Warren W."/>
            <person name="Wilson R.K."/>
        </authorList>
    </citation>
    <scope>NUCLEOTIDE SEQUENCE [LARGE SCALE GENOMIC DNA]</scope>
    <source>
        <strain evidence="2">IAEA</strain>
    </source>
</reference>
<accession>A0A1B0B9S9</accession>
<dbReference type="EnsemblMetazoa" id="GPPI023316-RA">
    <property type="protein sequence ID" value="GPPI023316-PA"/>
    <property type="gene ID" value="GPPI023316"/>
</dbReference>
<reference evidence="1" key="2">
    <citation type="submission" date="2020-05" db="UniProtKB">
        <authorList>
            <consortium name="EnsemblMetazoa"/>
        </authorList>
    </citation>
    <scope>IDENTIFICATION</scope>
    <source>
        <strain evidence="1">IAEA</strain>
    </source>
</reference>
<dbReference type="VEuPathDB" id="VectorBase:GPPI023316"/>